<comment type="similarity">
    <text evidence="2">Belongs to the MoaD family.</text>
</comment>
<dbReference type="RefSeq" id="WP_113956879.1">
    <property type="nucleotide sequence ID" value="NZ_QNRR01000001.1"/>
</dbReference>
<evidence type="ECO:0000256" key="3">
    <source>
        <dbReference type="ARBA" id="ARBA00024247"/>
    </source>
</evidence>
<organism evidence="4 5">
    <name type="scientific">Roseimicrobium gellanilyticum</name>
    <dbReference type="NCBI Taxonomy" id="748857"/>
    <lineage>
        <taxon>Bacteria</taxon>
        <taxon>Pseudomonadati</taxon>
        <taxon>Verrucomicrobiota</taxon>
        <taxon>Verrucomicrobiia</taxon>
        <taxon>Verrucomicrobiales</taxon>
        <taxon>Verrucomicrobiaceae</taxon>
        <taxon>Roseimicrobium</taxon>
    </lineage>
</organism>
<name>A0A366HXF3_9BACT</name>
<dbReference type="OrthoDB" id="200013at2"/>
<reference evidence="4 5" key="1">
    <citation type="submission" date="2018-06" db="EMBL/GenBank/DDBJ databases">
        <title>Genomic Encyclopedia of Type Strains, Phase IV (KMG-IV): sequencing the most valuable type-strain genomes for metagenomic binning, comparative biology and taxonomic classification.</title>
        <authorList>
            <person name="Goeker M."/>
        </authorList>
    </citation>
    <scope>NUCLEOTIDE SEQUENCE [LARGE SCALE GENOMIC DNA]</scope>
    <source>
        <strain evidence="4 5">DSM 25532</strain>
    </source>
</reference>
<dbReference type="InterPro" id="IPR044672">
    <property type="entry name" value="MOCS2A"/>
</dbReference>
<dbReference type="InterPro" id="IPR016155">
    <property type="entry name" value="Mopterin_synth/thiamin_S_b"/>
</dbReference>
<dbReference type="Proteomes" id="UP000253426">
    <property type="component" value="Unassembled WGS sequence"/>
</dbReference>
<dbReference type="Pfam" id="PF02597">
    <property type="entry name" value="ThiS"/>
    <property type="match status" value="1"/>
</dbReference>
<sequence>MTVRVLFFSVLRDVAGAEEVPVKLVPGATVADLLGELFTRWPKLQEWDRSLLIAVDQYYAKRDGALHENAEVAIMPPVQGG</sequence>
<dbReference type="InterPro" id="IPR012675">
    <property type="entry name" value="Beta-grasp_dom_sf"/>
</dbReference>
<dbReference type="GO" id="GO:1990133">
    <property type="term" value="C:molybdopterin adenylyltransferase complex"/>
    <property type="evidence" value="ECO:0007669"/>
    <property type="project" value="TreeGrafter"/>
</dbReference>
<keyword evidence="1" id="KW-0547">Nucleotide-binding</keyword>
<dbReference type="GO" id="GO:0000166">
    <property type="term" value="F:nucleotide binding"/>
    <property type="evidence" value="ECO:0007669"/>
    <property type="project" value="UniProtKB-KW"/>
</dbReference>
<comment type="caution">
    <text evidence="4">The sequence shown here is derived from an EMBL/GenBank/DDBJ whole genome shotgun (WGS) entry which is preliminary data.</text>
</comment>
<dbReference type="InterPro" id="IPR003749">
    <property type="entry name" value="ThiS/MoaD-like"/>
</dbReference>
<dbReference type="GO" id="GO:0006777">
    <property type="term" value="P:Mo-molybdopterin cofactor biosynthetic process"/>
    <property type="evidence" value="ECO:0007669"/>
    <property type="project" value="InterPro"/>
</dbReference>
<dbReference type="CDD" id="cd00754">
    <property type="entry name" value="Ubl_MoaD"/>
    <property type="match status" value="1"/>
</dbReference>
<dbReference type="PANTHER" id="PTHR33359">
    <property type="entry name" value="MOLYBDOPTERIN SYNTHASE SULFUR CARRIER SUBUNIT"/>
    <property type="match status" value="1"/>
</dbReference>
<dbReference type="Gene3D" id="3.10.20.30">
    <property type="match status" value="1"/>
</dbReference>
<protein>
    <recommendedName>
        <fullName evidence="3">Molybdopterin synthase sulfur carrier subunit</fullName>
    </recommendedName>
</protein>
<accession>A0A366HXF3</accession>
<dbReference type="UniPathway" id="UPA00344"/>
<evidence type="ECO:0000256" key="2">
    <source>
        <dbReference type="ARBA" id="ARBA00024200"/>
    </source>
</evidence>
<dbReference type="EMBL" id="QNRR01000001">
    <property type="protein sequence ID" value="RBP47998.1"/>
    <property type="molecule type" value="Genomic_DNA"/>
</dbReference>
<evidence type="ECO:0000313" key="4">
    <source>
        <dbReference type="EMBL" id="RBP47998.1"/>
    </source>
</evidence>
<proteinExistence type="inferred from homology"/>
<dbReference type="SUPFAM" id="SSF54285">
    <property type="entry name" value="MoaD/ThiS"/>
    <property type="match status" value="1"/>
</dbReference>
<dbReference type="PANTHER" id="PTHR33359:SF1">
    <property type="entry name" value="MOLYBDOPTERIN SYNTHASE SULFUR CARRIER SUBUNIT"/>
    <property type="match status" value="1"/>
</dbReference>
<dbReference type="AlphaFoldDB" id="A0A366HXF3"/>
<keyword evidence="5" id="KW-1185">Reference proteome</keyword>
<evidence type="ECO:0000313" key="5">
    <source>
        <dbReference type="Proteomes" id="UP000253426"/>
    </source>
</evidence>
<gene>
    <name evidence="4" type="ORF">DES53_101798</name>
</gene>
<evidence type="ECO:0000256" key="1">
    <source>
        <dbReference type="ARBA" id="ARBA00022741"/>
    </source>
</evidence>